<dbReference type="GO" id="GO:0002250">
    <property type="term" value="P:adaptive immune response"/>
    <property type="evidence" value="ECO:0007669"/>
    <property type="project" value="UniProtKB-KW"/>
</dbReference>
<evidence type="ECO:0000256" key="13">
    <source>
        <dbReference type="ARBA" id="ARBA00022859"/>
    </source>
</evidence>
<dbReference type="Proteomes" id="UP000693946">
    <property type="component" value="Linkage Group LG14"/>
</dbReference>
<keyword evidence="8" id="KW-0808">Transferase</keyword>
<evidence type="ECO:0000256" key="8">
    <source>
        <dbReference type="ARBA" id="ARBA00022679"/>
    </source>
</evidence>
<evidence type="ECO:0000256" key="15">
    <source>
        <dbReference type="ARBA" id="ARBA00023130"/>
    </source>
</evidence>
<evidence type="ECO:0000256" key="11">
    <source>
        <dbReference type="ARBA" id="ARBA00022837"/>
    </source>
</evidence>
<evidence type="ECO:0000256" key="6">
    <source>
        <dbReference type="ARBA" id="ARBA00022527"/>
    </source>
</evidence>
<keyword evidence="27" id="KW-1185">Reference proteome</keyword>
<keyword evidence="12" id="KW-0067">ATP-binding</keyword>
<reference evidence="26 27" key="1">
    <citation type="journal article" date="2021" name="Sci. Rep.">
        <title>Chromosome anchoring in Senegalese sole (Solea senegalensis) reveals sex-associated markers and genome rearrangements in flatfish.</title>
        <authorList>
            <person name="Guerrero-Cozar I."/>
            <person name="Gomez-Garrido J."/>
            <person name="Berbel C."/>
            <person name="Martinez-Blanch J.F."/>
            <person name="Alioto T."/>
            <person name="Claros M.G."/>
            <person name="Gagnaire P.A."/>
            <person name="Manchado M."/>
        </authorList>
    </citation>
    <scope>NUCLEOTIDE SEQUENCE [LARGE SCALE GENOMIC DNA]</scope>
    <source>
        <strain evidence="26">Sse05_10M</strain>
    </source>
</reference>
<keyword evidence="15" id="KW-1064">Adaptive immunity</keyword>
<keyword evidence="11" id="KW-0106">Calcium</keyword>
<dbReference type="GO" id="GO:0005737">
    <property type="term" value="C:cytoplasm"/>
    <property type="evidence" value="ECO:0007669"/>
    <property type="project" value="UniProtKB-SubCell"/>
</dbReference>
<evidence type="ECO:0000256" key="9">
    <source>
        <dbReference type="ARBA" id="ARBA00022741"/>
    </source>
</evidence>
<evidence type="ECO:0000256" key="20">
    <source>
        <dbReference type="ARBA" id="ARBA00047430"/>
    </source>
</evidence>
<sequence>MCVCLLRGATSVVYRCEEKQTEKPFAVKVLKKTIDKKIVRTEIGVLLRLSHPNIIQLKEIFETDTDIALVLELVTGGELFDRIVERGYYSERDAAHVIKQILEAVAYLHENGVVHRDLKPENLLYADLSLDAPLKIADFGLSKIIDDQVTMKTVCGTPGYCAPEILRGNAYGPEVDMWSVGVILYILLCGFEPFFDPRGDQYMYTRILNCDYEFVSPWWDDVSLNAKDLVSKLIVLDPLKRLSVREALQHPWVLGKAARFSHMDTAQRKLQEFNARRKLKAAMKAVVATSRMHEGSRRRTDSCEIPGSGASRQSSMQQDPPHESTGSSLSDKEAPPSDNPSQNDESKPDDQSVLSPSSPRSLKALTSDTAPTGPAPTRPPLRAEGLRQVSVVPIEKPLQPRLPQKSHSVVEPSSRREATPVLATPPSPNSLSNGFTPGAEPASKMAHCQ</sequence>
<keyword evidence="17" id="KW-0395">Inflammatory response</keyword>
<evidence type="ECO:0000256" key="21">
    <source>
        <dbReference type="ARBA" id="ARBA00062378"/>
    </source>
</evidence>
<protein>
    <recommendedName>
        <fullName evidence="22">Calcium/calmodulin-dependent protein kinase type IV</fullName>
        <ecNumber evidence="4">2.7.11.17</ecNumber>
    </recommendedName>
    <alternativeName>
        <fullName evidence="23">CaM kinase-GR</fullName>
    </alternativeName>
</protein>
<dbReference type="AlphaFoldDB" id="A0AAV6S7T0"/>
<comment type="subcellular location">
    <subcellularLocation>
        <location evidence="2">Cytoplasm</location>
    </subcellularLocation>
    <subcellularLocation>
        <location evidence="1">Nucleus</location>
    </subcellularLocation>
</comment>
<evidence type="ECO:0000256" key="24">
    <source>
        <dbReference type="SAM" id="MobiDB-lite"/>
    </source>
</evidence>
<keyword evidence="5" id="KW-0963">Cytoplasm</keyword>
<keyword evidence="16" id="KW-0325">Glycoprotein</keyword>
<dbReference type="FunFam" id="3.30.200.20:FF:000279">
    <property type="entry name" value="Calcium/calmodulin-dependent protein kinase type IV"/>
    <property type="match status" value="1"/>
</dbReference>
<evidence type="ECO:0000256" key="23">
    <source>
        <dbReference type="ARBA" id="ARBA00083884"/>
    </source>
</evidence>
<dbReference type="PROSITE" id="PS00108">
    <property type="entry name" value="PROTEIN_KINASE_ST"/>
    <property type="match status" value="1"/>
</dbReference>
<dbReference type="PROSITE" id="PS50011">
    <property type="entry name" value="PROTEIN_KINASE_DOM"/>
    <property type="match status" value="1"/>
</dbReference>
<gene>
    <name evidence="26" type="ORF">JOB18_019096</name>
</gene>
<dbReference type="CDD" id="cd14085">
    <property type="entry name" value="STKc_CaMKIV"/>
    <property type="match status" value="1"/>
</dbReference>
<evidence type="ECO:0000256" key="16">
    <source>
        <dbReference type="ARBA" id="ARBA00023180"/>
    </source>
</evidence>
<dbReference type="Pfam" id="PF00069">
    <property type="entry name" value="Pkinase"/>
    <property type="match status" value="1"/>
</dbReference>
<evidence type="ECO:0000256" key="1">
    <source>
        <dbReference type="ARBA" id="ARBA00004123"/>
    </source>
</evidence>
<feature type="compositionally biased region" description="Basic and acidic residues" evidence="24">
    <location>
        <begin position="291"/>
        <end position="302"/>
    </location>
</feature>
<evidence type="ECO:0000256" key="10">
    <source>
        <dbReference type="ARBA" id="ARBA00022777"/>
    </source>
</evidence>
<keyword evidence="6" id="KW-0723">Serine/threonine-protein kinase</keyword>
<dbReference type="SMART" id="SM00220">
    <property type="entry name" value="S_TKc"/>
    <property type="match status" value="1"/>
</dbReference>
<accession>A0AAV6S7T0</accession>
<keyword evidence="10 26" id="KW-0418">Kinase</keyword>
<dbReference type="PANTHER" id="PTHR24347">
    <property type="entry name" value="SERINE/THREONINE-PROTEIN KINASE"/>
    <property type="match status" value="1"/>
</dbReference>
<keyword evidence="14" id="KW-0112">Calmodulin-binding</keyword>
<feature type="compositionally biased region" description="Polar residues" evidence="24">
    <location>
        <begin position="352"/>
        <end position="368"/>
    </location>
</feature>
<dbReference type="GO" id="GO:0005654">
    <property type="term" value="C:nucleoplasm"/>
    <property type="evidence" value="ECO:0007669"/>
    <property type="project" value="UniProtKB-ARBA"/>
</dbReference>
<evidence type="ECO:0000256" key="5">
    <source>
        <dbReference type="ARBA" id="ARBA00022490"/>
    </source>
</evidence>
<comment type="catalytic activity">
    <reaction evidence="20">
        <text>L-seryl-[protein] + ATP = O-phospho-L-seryl-[protein] + ADP + H(+)</text>
        <dbReference type="Rhea" id="RHEA:17989"/>
        <dbReference type="Rhea" id="RHEA-COMP:9863"/>
        <dbReference type="Rhea" id="RHEA-COMP:11604"/>
        <dbReference type="ChEBI" id="CHEBI:15378"/>
        <dbReference type="ChEBI" id="CHEBI:29999"/>
        <dbReference type="ChEBI" id="CHEBI:30616"/>
        <dbReference type="ChEBI" id="CHEBI:83421"/>
        <dbReference type="ChEBI" id="CHEBI:456216"/>
        <dbReference type="EC" id="2.7.11.17"/>
    </reaction>
</comment>
<keyword evidence="13" id="KW-0391">Immunity</keyword>
<evidence type="ECO:0000256" key="17">
    <source>
        <dbReference type="ARBA" id="ARBA00023198"/>
    </source>
</evidence>
<organism evidence="26 27">
    <name type="scientific">Solea senegalensis</name>
    <name type="common">Senegalese sole</name>
    <dbReference type="NCBI Taxonomy" id="28829"/>
    <lineage>
        <taxon>Eukaryota</taxon>
        <taxon>Metazoa</taxon>
        <taxon>Chordata</taxon>
        <taxon>Craniata</taxon>
        <taxon>Vertebrata</taxon>
        <taxon>Euteleostomi</taxon>
        <taxon>Actinopterygii</taxon>
        <taxon>Neopterygii</taxon>
        <taxon>Teleostei</taxon>
        <taxon>Neoteleostei</taxon>
        <taxon>Acanthomorphata</taxon>
        <taxon>Carangaria</taxon>
        <taxon>Pleuronectiformes</taxon>
        <taxon>Pleuronectoidei</taxon>
        <taxon>Soleidae</taxon>
        <taxon>Solea</taxon>
    </lineage>
</organism>
<evidence type="ECO:0000256" key="3">
    <source>
        <dbReference type="ARBA" id="ARBA00005354"/>
    </source>
</evidence>
<comment type="caution">
    <text evidence="26">The sequence shown here is derived from an EMBL/GenBank/DDBJ whole genome shotgun (WGS) entry which is preliminary data.</text>
</comment>
<feature type="region of interest" description="Disordered" evidence="24">
    <location>
        <begin position="284"/>
        <end position="449"/>
    </location>
</feature>
<dbReference type="FunFam" id="1.10.510.10:FF:000255">
    <property type="entry name" value="Calcium/calmodulin-dependent protein kinase type IV"/>
    <property type="match status" value="1"/>
</dbReference>
<evidence type="ECO:0000256" key="12">
    <source>
        <dbReference type="ARBA" id="ARBA00022840"/>
    </source>
</evidence>
<feature type="compositionally biased region" description="Polar residues" evidence="24">
    <location>
        <begin position="310"/>
        <end position="329"/>
    </location>
</feature>
<dbReference type="EC" id="2.7.11.17" evidence="4"/>
<keyword evidence="7" id="KW-0597">Phosphoprotein</keyword>
<evidence type="ECO:0000256" key="19">
    <source>
        <dbReference type="ARBA" id="ARBA00047307"/>
    </source>
</evidence>
<keyword evidence="18" id="KW-0539">Nucleus</keyword>
<evidence type="ECO:0000256" key="18">
    <source>
        <dbReference type="ARBA" id="ARBA00023242"/>
    </source>
</evidence>
<feature type="domain" description="Protein kinase" evidence="25">
    <location>
        <begin position="1"/>
        <end position="253"/>
    </location>
</feature>
<dbReference type="GO" id="GO:0005516">
    <property type="term" value="F:calmodulin binding"/>
    <property type="evidence" value="ECO:0007669"/>
    <property type="project" value="UniProtKB-KW"/>
</dbReference>
<evidence type="ECO:0000259" key="25">
    <source>
        <dbReference type="PROSITE" id="PS50011"/>
    </source>
</evidence>
<dbReference type="GO" id="GO:0006954">
    <property type="term" value="P:inflammatory response"/>
    <property type="evidence" value="ECO:0007669"/>
    <property type="project" value="UniProtKB-KW"/>
</dbReference>
<evidence type="ECO:0000256" key="2">
    <source>
        <dbReference type="ARBA" id="ARBA00004496"/>
    </source>
</evidence>
<keyword evidence="9" id="KW-0547">Nucleotide-binding</keyword>
<dbReference type="InterPro" id="IPR008271">
    <property type="entry name" value="Ser/Thr_kinase_AS"/>
</dbReference>
<dbReference type="EMBL" id="JAGKHQ010000006">
    <property type="protein sequence ID" value="KAG7513880.1"/>
    <property type="molecule type" value="Genomic_DNA"/>
</dbReference>
<dbReference type="GO" id="GO:0004683">
    <property type="term" value="F:calcium/calmodulin-dependent protein kinase activity"/>
    <property type="evidence" value="ECO:0007669"/>
    <property type="project" value="UniProtKB-EC"/>
</dbReference>
<evidence type="ECO:0000256" key="22">
    <source>
        <dbReference type="ARBA" id="ARBA00071328"/>
    </source>
</evidence>
<proteinExistence type="inferred from homology"/>
<evidence type="ECO:0000313" key="27">
    <source>
        <dbReference type="Proteomes" id="UP000693946"/>
    </source>
</evidence>
<comment type="similarity">
    <text evidence="3">Belongs to the protein kinase superfamily. CAMK Ser/Thr protein kinase family. CaMK subfamily.</text>
</comment>
<name>A0AAV6S7T0_SOLSE</name>
<dbReference type="InterPro" id="IPR000719">
    <property type="entry name" value="Prot_kinase_dom"/>
</dbReference>
<comment type="subunit">
    <text evidence="21">Monomer. Interacts with protein phosphatase 2A (PPP2CA/PPP2CB); the interaction is mutually exclusive with binding to Ca(2+)/calmodulin.</text>
</comment>
<comment type="catalytic activity">
    <reaction evidence="19">
        <text>L-threonyl-[protein] + ATP = O-phospho-L-threonyl-[protein] + ADP + H(+)</text>
        <dbReference type="Rhea" id="RHEA:46608"/>
        <dbReference type="Rhea" id="RHEA-COMP:11060"/>
        <dbReference type="Rhea" id="RHEA-COMP:11605"/>
        <dbReference type="ChEBI" id="CHEBI:15378"/>
        <dbReference type="ChEBI" id="CHEBI:30013"/>
        <dbReference type="ChEBI" id="CHEBI:30616"/>
        <dbReference type="ChEBI" id="CHEBI:61977"/>
        <dbReference type="ChEBI" id="CHEBI:456216"/>
        <dbReference type="EC" id="2.7.11.17"/>
    </reaction>
</comment>
<evidence type="ECO:0000256" key="4">
    <source>
        <dbReference type="ARBA" id="ARBA00012434"/>
    </source>
</evidence>
<dbReference type="GO" id="GO:0005524">
    <property type="term" value="F:ATP binding"/>
    <property type="evidence" value="ECO:0007669"/>
    <property type="project" value="UniProtKB-KW"/>
</dbReference>
<evidence type="ECO:0000313" key="26">
    <source>
        <dbReference type="EMBL" id="KAG7513880.1"/>
    </source>
</evidence>
<evidence type="ECO:0000256" key="7">
    <source>
        <dbReference type="ARBA" id="ARBA00022553"/>
    </source>
</evidence>
<evidence type="ECO:0000256" key="14">
    <source>
        <dbReference type="ARBA" id="ARBA00022860"/>
    </source>
</evidence>